<dbReference type="CDD" id="cd01026">
    <property type="entry name" value="TOPRIM_OLD"/>
    <property type="match status" value="1"/>
</dbReference>
<sequence length="585" mass="66544">MKLSKLYIKGFRNFKEVTVNFSDQSLIIGANDVGKTNMLYALRILLERGFTDYDLELKESDFYAYEDTDEVTIKAFFEDIKEDCVRARMKGDVGDDGSLVIKYVAKKNEGYKFFCGKSDSEEDLNEYLSPYYRKCLNIKYINSKRDFWGYINKSKNALLQQAKEERDADTIDADDKLYTKINEELQCVDSQIPKLSYVKNATSLINEELNKLAIHNKEQKLVFDTASTELDSIIQRISITSKHGDKKLLIGGEGRVNQIYLSLWASQNRVSDLSNEVSILCVEEPEAYLHPHQQRELARYLCQVLKGQVILTSHSPYIVCEFSPNSIMRLYKDDQETKVASDGCSSVIEEGFDGFGYRMSVIPAEAFFADCVILVEGQSELIFYKTLAKQIGIDLDRLNISILSVEGVGFNTYANILGALGIYWAARTDNDIFKIQHQDAYRFAGIERGLELAKQCCDLEEADVKVIDAYSCEIHGFADKDSIPSNVLEAADKLCDVLADYEIFIADVDFETDLCNGPLKDALKEYYGDSLSDSSLIKKMKAHKTINIYDFLKNHKERLNVLSDDYIAEPLNAAKDYIEKKYGTY</sequence>
<dbReference type="RefSeq" id="WP_118140629.1">
    <property type="nucleotide sequence ID" value="NZ_QSAQ01000029.1"/>
</dbReference>
<reference evidence="3 4" key="1">
    <citation type="submission" date="2018-08" db="EMBL/GenBank/DDBJ databases">
        <title>A genome reference for cultivated species of the human gut microbiota.</title>
        <authorList>
            <person name="Zou Y."/>
            <person name="Xue W."/>
            <person name="Luo G."/>
        </authorList>
    </citation>
    <scope>NUCLEOTIDE SEQUENCE [LARGE SCALE GENOMIC DNA]</scope>
    <source>
        <strain evidence="3 4">AF11-14</strain>
    </source>
</reference>
<dbReference type="Pfam" id="PF13175">
    <property type="entry name" value="AAA_15"/>
    <property type="match status" value="1"/>
</dbReference>
<feature type="domain" description="OLD protein-like TOPRIM" evidence="2">
    <location>
        <begin position="367"/>
        <end position="431"/>
    </location>
</feature>
<evidence type="ECO:0000313" key="4">
    <source>
        <dbReference type="Proteomes" id="UP000286077"/>
    </source>
</evidence>
<dbReference type="Proteomes" id="UP000286077">
    <property type="component" value="Unassembled WGS sequence"/>
</dbReference>
<dbReference type="PANTHER" id="PTHR43581">
    <property type="entry name" value="ATP/GTP PHOSPHATASE"/>
    <property type="match status" value="1"/>
</dbReference>
<dbReference type="GO" id="GO:0016887">
    <property type="term" value="F:ATP hydrolysis activity"/>
    <property type="evidence" value="ECO:0007669"/>
    <property type="project" value="InterPro"/>
</dbReference>
<dbReference type="SUPFAM" id="SSF52540">
    <property type="entry name" value="P-loop containing nucleoside triphosphate hydrolases"/>
    <property type="match status" value="1"/>
</dbReference>
<evidence type="ECO:0000259" key="1">
    <source>
        <dbReference type="Pfam" id="PF13175"/>
    </source>
</evidence>
<dbReference type="AlphaFoldDB" id="A0AA92U2Y6"/>
<evidence type="ECO:0000259" key="2">
    <source>
        <dbReference type="Pfam" id="PF20469"/>
    </source>
</evidence>
<dbReference type="PANTHER" id="PTHR43581:SF4">
    <property type="entry name" value="ATP_GTP PHOSPHATASE"/>
    <property type="match status" value="1"/>
</dbReference>
<proteinExistence type="predicted"/>
<protein>
    <submittedName>
        <fullName evidence="3">DUF2813 domain-containing protein</fullName>
    </submittedName>
</protein>
<dbReference type="Pfam" id="PF20469">
    <property type="entry name" value="OLD-like_TOPRIM"/>
    <property type="match status" value="1"/>
</dbReference>
<evidence type="ECO:0000313" key="3">
    <source>
        <dbReference type="EMBL" id="RGW66754.1"/>
    </source>
</evidence>
<gene>
    <name evidence="3" type="ORF">DWV60_10990</name>
</gene>
<feature type="domain" description="Endonuclease GajA/Old nuclease/RecF-like AAA" evidence="1">
    <location>
        <begin position="1"/>
        <end position="319"/>
    </location>
</feature>
<name>A0AA92U2Y6_9BACT</name>
<dbReference type="EMBL" id="QSAQ01000029">
    <property type="protein sequence ID" value="RGW66754.1"/>
    <property type="molecule type" value="Genomic_DNA"/>
</dbReference>
<dbReference type="Gene3D" id="3.40.50.300">
    <property type="entry name" value="P-loop containing nucleotide triphosphate hydrolases"/>
    <property type="match status" value="1"/>
</dbReference>
<comment type="caution">
    <text evidence="3">The sequence shown here is derived from an EMBL/GenBank/DDBJ whole genome shotgun (WGS) entry which is preliminary data.</text>
</comment>
<accession>A0AA92U2Y6</accession>
<dbReference type="InterPro" id="IPR034139">
    <property type="entry name" value="TOPRIM_OLD"/>
</dbReference>
<dbReference type="InterPro" id="IPR041685">
    <property type="entry name" value="AAA_GajA/Old/RecF-like"/>
</dbReference>
<dbReference type="InterPro" id="IPR051396">
    <property type="entry name" value="Bact_Antivir_Def_Nuclease"/>
</dbReference>
<organism evidence="3 4">
    <name type="scientific">Segatella copri</name>
    <dbReference type="NCBI Taxonomy" id="165179"/>
    <lineage>
        <taxon>Bacteria</taxon>
        <taxon>Pseudomonadati</taxon>
        <taxon>Bacteroidota</taxon>
        <taxon>Bacteroidia</taxon>
        <taxon>Bacteroidales</taxon>
        <taxon>Prevotellaceae</taxon>
        <taxon>Segatella</taxon>
    </lineage>
</organism>
<dbReference type="GO" id="GO:0005524">
    <property type="term" value="F:ATP binding"/>
    <property type="evidence" value="ECO:0007669"/>
    <property type="project" value="InterPro"/>
</dbReference>
<dbReference type="InterPro" id="IPR027417">
    <property type="entry name" value="P-loop_NTPase"/>
</dbReference>